<dbReference type="Proteomes" id="UP000324897">
    <property type="component" value="Chromosome 7"/>
</dbReference>
<dbReference type="AlphaFoldDB" id="A0A5J9U7B9"/>
<name>A0A5J9U7B9_9POAL</name>
<feature type="non-terminal residue" evidence="1">
    <location>
        <position position="1"/>
    </location>
</feature>
<proteinExistence type="predicted"/>
<accession>A0A5J9U7B9</accession>
<organism evidence="1 2">
    <name type="scientific">Eragrostis curvula</name>
    <name type="common">weeping love grass</name>
    <dbReference type="NCBI Taxonomy" id="38414"/>
    <lineage>
        <taxon>Eukaryota</taxon>
        <taxon>Viridiplantae</taxon>
        <taxon>Streptophyta</taxon>
        <taxon>Embryophyta</taxon>
        <taxon>Tracheophyta</taxon>
        <taxon>Spermatophyta</taxon>
        <taxon>Magnoliopsida</taxon>
        <taxon>Liliopsida</taxon>
        <taxon>Poales</taxon>
        <taxon>Poaceae</taxon>
        <taxon>PACMAD clade</taxon>
        <taxon>Chloridoideae</taxon>
        <taxon>Eragrostideae</taxon>
        <taxon>Eragrostidinae</taxon>
        <taxon>Eragrostis</taxon>
    </lineage>
</organism>
<sequence>MATNDHDHHQLAFLSMVQDSTGNSKGIGIPSPRECLEWIVHCDVKTEIYGIVLLLEIVMGTRVSSQTKQDGQPLELRDIVEILEQVLASGEPSHIVDTKLQGLPTMDSIVAELMSCKEDNDQPLQIPNTIKST</sequence>
<reference evidence="1 2" key="1">
    <citation type="journal article" date="2019" name="Sci. Rep.">
        <title>A high-quality genome of Eragrostis curvula grass provides insights into Poaceae evolution and supports new strategies to enhance forage quality.</title>
        <authorList>
            <person name="Carballo J."/>
            <person name="Santos B.A.C.M."/>
            <person name="Zappacosta D."/>
            <person name="Garbus I."/>
            <person name="Selva J.P."/>
            <person name="Gallo C.A."/>
            <person name="Diaz A."/>
            <person name="Albertini E."/>
            <person name="Caccamo M."/>
            <person name="Echenique V."/>
        </authorList>
    </citation>
    <scope>NUCLEOTIDE SEQUENCE [LARGE SCALE GENOMIC DNA]</scope>
    <source>
        <strain evidence="2">cv. Victoria</strain>
        <tissue evidence="1">Leaf</tissue>
    </source>
</reference>
<dbReference type="EMBL" id="RWGY01000029">
    <property type="protein sequence ID" value="TVU19158.1"/>
    <property type="molecule type" value="Genomic_DNA"/>
</dbReference>
<keyword evidence="2" id="KW-1185">Reference proteome</keyword>
<comment type="caution">
    <text evidence="1">The sequence shown here is derived from an EMBL/GenBank/DDBJ whole genome shotgun (WGS) entry which is preliminary data.</text>
</comment>
<gene>
    <name evidence="1" type="ORF">EJB05_35294</name>
</gene>
<protein>
    <submittedName>
        <fullName evidence="1">Uncharacterized protein</fullName>
    </submittedName>
</protein>
<dbReference type="Gramene" id="TVU19158">
    <property type="protein sequence ID" value="TVU19158"/>
    <property type="gene ID" value="EJB05_35294"/>
</dbReference>
<evidence type="ECO:0000313" key="1">
    <source>
        <dbReference type="EMBL" id="TVU19158.1"/>
    </source>
</evidence>
<evidence type="ECO:0000313" key="2">
    <source>
        <dbReference type="Proteomes" id="UP000324897"/>
    </source>
</evidence>